<evidence type="ECO:0000313" key="2">
    <source>
        <dbReference type="Proteomes" id="UP000236725"/>
    </source>
</evidence>
<sequence length="257" mass="29550">MMADRNNKKTVFEDYDAFVDKFKTKKTTDDCYTPSEVYNCVLKYVSEKCNIKGAEIVRPFYPGGDYENYEYPDGCIVVDNPPFSIISKIARFYIDNDIKFFLFAPHLTLFSPRVDYTRIVVGASITYENGAKVKTSFISNLFDDTMAMSDPDLYRDLEKINELKKANLPKYKYPDEVLTVSAMQWCLERGVSMQFKKNDVYHIRGLDSQKTHKKGIFGAGYLLSKKVAAEKAAAEKENIIVWELSDREKKIVESLSN</sequence>
<evidence type="ECO:0000313" key="1">
    <source>
        <dbReference type="EMBL" id="SEF86040.1"/>
    </source>
</evidence>
<name>A0A8G2BWE8_9BACT</name>
<dbReference type="RefSeq" id="WP_103983300.1">
    <property type="nucleotide sequence ID" value="NZ_FNVS01000008.1"/>
</dbReference>
<gene>
    <name evidence="1" type="ORF">SAMN05444001_108103</name>
</gene>
<proteinExistence type="predicted"/>
<organism evidence="1 2">
    <name type="scientific">Parabacteroides chinchillae</name>
    <dbReference type="NCBI Taxonomy" id="871327"/>
    <lineage>
        <taxon>Bacteria</taxon>
        <taxon>Pseudomonadati</taxon>
        <taxon>Bacteroidota</taxon>
        <taxon>Bacteroidia</taxon>
        <taxon>Bacteroidales</taxon>
        <taxon>Tannerellaceae</taxon>
        <taxon>Parabacteroides</taxon>
    </lineage>
</organism>
<dbReference type="Proteomes" id="UP000236725">
    <property type="component" value="Unassembled WGS sequence"/>
</dbReference>
<keyword evidence="2" id="KW-1185">Reference proteome</keyword>
<protein>
    <submittedName>
        <fullName evidence="1">Uncharacterized protein</fullName>
    </submittedName>
</protein>
<comment type="caution">
    <text evidence="1">The sequence shown here is derived from an EMBL/GenBank/DDBJ whole genome shotgun (WGS) entry which is preliminary data.</text>
</comment>
<dbReference type="AlphaFoldDB" id="A0A8G2BWE8"/>
<reference evidence="1 2" key="1">
    <citation type="submission" date="2016-10" db="EMBL/GenBank/DDBJ databases">
        <authorList>
            <person name="Varghese N."/>
            <person name="Submissions S."/>
        </authorList>
    </citation>
    <scope>NUCLEOTIDE SEQUENCE [LARGE SCALE GENOMIC DNA]</scope>
    <source>
        <strain evidence="1 2">DSM 29073</strain>
    </source>
</reference>
<dbReference type="EMBL" id="FNVS01000008">
    <property type="protein sequence ID" value="SEF86040.1"/>
    <property type="molecule type" value="Genomic_DNA"/>
</dbReference>
<accession>A0A8G2BWE8</accession>